<evidence type="ECO:0008006" key="4">
    <source>
        <dbReference type="Google" id="ProtNLM"/>
    </source>
</evidence>
<accession>A0AAD6L390</accession>
<dbReference type="AlphaFoldDB" id="A0AAD6L390"/>
<feature type="signal peptide" evidence="1">
    <location>
        <begin position="1"/>
        <end position="33"/>
    </location>
</feature>
<keyword evidence="1" id="KW-0732">Signal</keyword>
<protein>
    <recommendedName>
        <fullName evidence="4">Secreted protein</fullName>
    </recommendedName>
</protein>
<name>A0AAD6L390_9ROSI</name>
<proteinExistence type="predicted"/>
<sequence>MILKTTLMNATIFFCSILCSALCLHHLLQQVRTRDIVVPITYSAVRIDPPLLQNHHFSSGEAMLCSPPGLFKSWSNLSSSHLNHFIRKGRYVADPAKQNHMGLHQER</sequence>
<reference evidence="2 3" key="1">
    <citation type="journal article" date="2023" name="Int. J. Mol. Sci.">
        <title>De Novo Assembly and Annotation of 11 Diverse Shrub Willow (Salix) Genomes Reveals Novel Gene Organization in Sex-Linked Regions.</title>
        <authorList>
            <person name="Hyden B."/>
            <person name="Feng K."/>
            <person name="Yates T.B."/>
            <person name="Jawdy S."/>
            <person name="Cereghino C."/>
            <person name="Smart L.B."/>
            <person name="Muchero W."/>
        </authorList>
    </citation>
    <scope>NUCLEOTIDE SEQUENCE [LARGE SCALE GENOMIC DNA]</scope>
    <source>
        <tissue evidence="2">Shoot tip</tissue>
    </source>
</reference>
<keyword evidence="3" id="KW-1185">Reference proteome</keyword>
<dbReference type="Proteomes" id="UP001162972">
    <property type="component" value="Chromosome 13"/>
</dbReference>
<organism evidence="2 3">
    <name type="scientific">Salix udensis</name>
    <dbReference type="NCBI Taxonomy" id="889485"/>
    <lineage>
        <taxon>Eukaryota</taxon>
        <taxon>Viridiplantae</taxon>
        <taxon>Streptophyta</taxon>
        <taxon>Embryophyta</taxon>
        <taxon>Tracheophyta</taxon>
        <taxon>Spermatophyta</taxon>
        <taxon>Magnoliopsida</taxon>
        <taxon>eudicotyledons</taxon>
        <taxon>Gunneridae</taxon>
        <taxon>Pentapetalae</taxon>
        <taxon>rosids</taxon>
        <taxon>fabids</taxon>
        <taxon>Malpighiales</taxon>
        <taxon>Salicaceae</taxon>
        <taxon>Saliceae</taxon>
        <taxon>Salix</taxon>
    </lineage>
</organism>
<evidence type="ECO:0000313" key="3">
    <source>
        <dbReference type="Proteomes" id="UP001162972"/>
    </source>
</evidence>
<gene>
    <name evidence="2" type="ORF">OIU84_017975</name>
</gene>
<evidence type="ECO:0000313" key="2">
    <source>
        <dbReference type="EMBL" id="KAJ6434375.1"/>
    </source>
</evidence>
<comment type="caution">
    <text evidence="2">The sequence shown here is derived from an EMBL/GenBank/DDBJ whole genome shotgun (WGS) entry which is preliminary data.</text>
</comment>
<feature type="chain" id="PRO_5041974608" description="Secreted protein" evidence="1">
    <location>
        <begin position="34"/>
        <end position="107"/>
    </location>
</feature>
<dbReference type="EMBL" id="JAPFFJ010000002">
    <property type="protein sequence ID" value="KAJ6434375.1"/>
    <property type="molecule type" value="Genomic_DNA"/>
</dbReference>
<evidence type="ECO:0000256" key="1">
    <source>
        <dbReference type="SAM" id="SignalP"/>
    </source>
</evidence>